<dbReference type="EMBL" id="JASBWR010000060">
    <property type="protein sequence ID" value="KAJ9100988.1"/>
    <property type="molecule type" value="Genomic_DNA"/>
</dbReference>
<proteinExistence type="predicted"/>
<dbReference type="Proteomes" id="UP001241377">
    <property type="component" value="Unassembled WGS sequence"/>
</dbReference>
<reference evidence="1" key="1">
    <citation type="submission" date="2023-04" db="EMBL/GenBank/DDBJ databases">
        <title>Draft Genome sequencing of Naganishia species isolated from polar environments using Oxford Nanopore Technology.</title>
        <authorList>
            <person name="Leo P."/>
            <person name="Venkateswaran K."/>
        </authorList>
    </citation>
    <scope>NUCLEOTIDE SEQUENCE</scope>
    <source>
        <strain evidence="1">MNA-CCFEE 5261</strain>
    </source>
</reference>
<keyword evidence="2" id="KW-1185">Reference proteome</keyword>
<evidence type="ECO:0000313" key="1">
    <source>
        <dbReference type="EMBL" id="KAJ9100988.1"/>
    </source>
</evidence>
<evidence type="ECO:0000313" key="2">
    <source>
        <dbReference type="Proteomes" id="UP001241377"/>
    </source>
</evidence>
<protein>
    <submittedName>
        <fullName evidence="1">Uncharacterized protein</fullName>
    </submittedName>
</protein>
<gene>
    <name evidence="1" type="ORF">QFC19_005384</name>
</gene>
<accession>A0ACC2VNM3</accession>
<name>A0ACC2VNM3_9TREE</name>
<sequence>MKWQVLVLALASIVAADVSTFNENDVKHFLNDLHVKYDDSASFEELSKLAESEYEKLQTTGHNVVVDVNDDRNQEILKLATKPKADLQDVFPQTESKWGYLFKNDKSVKDWAFETWLASSLKDFLHKNGVSFGRKSSKQELLDLAKEKYDQIVKDNGVSGSYAGDWLYLGWSLNDVKKWLEDHDIAFDPSQTKDDLINSVKENSYLASLEAIDAKNSFLDSLKLGRKEAFDKGEKIKDSFIDGWSYPQLREWLYIHGFIDTKPGVYAEDLDIEKLKKLAKSHKSYLVSDIKQWLEKASKSADPYLSKASESVETAKDYINDTFLVGIDSWSKERLRDFLKARDVKFPQFALKQDLINYVKKSVNVPVKYKQSDSPFTGVLEGLSLNSVQKWLSQQGKNVNGARKDALSLLKEYYESKGSDIQTQIDLHKPDLDDYRESVTSSVRSFQLSLGDSADKAEKIAESEKSLAEDAILSSYNVAVQYYDEASKYFSKEAQNAGDSLESILQGAQDAAYEYSGLLSKEAGYSKKKIEESASSVALAANEFATSLSKLLKQKSKESQQAANLYLDSAKKLVAGTIGKLTGQANDLQDVAGKYADQASKSAEKVAEKAAKNANDAAKSAGDAAEEYKPDWNNAYSAASTKYGDYSSAVKDAANGAYEAAGEAAGNAYDQVEKSTKQAWDYIFQLYSKADLQSYLLSFGFDNDFLSSLKRSDLVRLAQAQLDVFYGGGKTKWDKLIVELLQDSSDDVRRALGLEPKHESVWDKVKNIW</sequence>
<comment type="caution">
    <text evidence="1">The sequence shown here is derived from an EMBL/GenBank/DDBJ whole genome shotgun (WGS) entry which is preliminary data.</text>
</comment>
<organism evidence="1 2">
    <name type="scientific">Naganishia cerealis</name>
    <dbReference type="NCBI Taxonomy" id="610337"/>
    <lineage>
        <taxon>Eukaryota</taxon>
        <taxon>Fungi</taxon>
        <taxon>Dikarya</taxon>
        <taxon>Basidiomycota</taxon>
        <taxon>Agaricomycotina</taxon>
        <taxon>Tremellomycetes</taxon>
        <taxon>Filobasidiales</taxon>
        <taxon>Filobasidiaceae</taxon>
        <taxon>Naganishia</taxon>
    </lineage>
</organism>